<protein>
    <submittedName>
        <fullName evidence="1">Uncharacterized protein</fullName>
    </submittedName>
</protein>
<keyword evidence="2" id="KW-1185">Reference proteome</keyword>
<dbReference type="OrthoDB" id="213176at2"/>
<proteinExistence type="predicted"/>
<dbReference type="RefSeq" id="WP_077023577.1">
    <property type="nucleotide sequence ID" value="NZ_CP017641.1"/>
</dbReference>
<sequence>MSIEELLQQMEDYRNRRERRDHRPQWLRSFIQNAAEVFEPLEHAGRVGFDCQLSDRNWIVTMYLGTTEIIGGPRDGQIDHVSYRIDLCRMTDLFKSVDRLEWYSLSNEHDERFNDATRSLISVVGTVEGEQTVQLEVLGTPPRYVGPGLKNHHTASGGNTPG</sequence>
<name>A0A1P8WCV0_9PLAN</name>
<dbReference type="EMBL" id="CP017641">
    <property type="protein sequence ID" value="APZ91886.1"/>
    <property type="molecule type" value="Genomic_DNA"/>
</dbReference>
<dbReference type="AlphaFoldDB" id="A0A1P8WCV0"/>
<evidence type="ECO:0000313" key="1">
    <source>
        <dbReference type="EMBL" id="APZ91886.1"/>
    </source>
</evidence>
<dbReference type="Proteomes" id="UP000187735">
    <property type="component" value="Chromosome"/>
</dbReference>
<dbReference type="KEGG" id="fmr:Fuma_01482"/>
<evidence type="ECO:0000313" key="2">
    <source>
        <dbReference type="Proteomes" id="UP000187735"/>
    </source>
</evidence>
<reference evidence="1 2" key="1">
    <citation type="journal article" date="2016" name="Front. Microbiol.">
        <title>Fuerstia marisgermanicae gen. nov., sp. nov., an Unusual Member of the Phylum Planctomycetes from the German Wadden Sea.</title>
        <authorList>
            <person name="Kohn T."/>
            <person name="Heuer A."/>
            <person name="Jogler M."/>
            <person name="Vollmers J."/>
            <person name="Boedeker C."/>
            <person name="Bunk B."/>
            <person name="Rast P."/>
            <person name="Borchert D."/>
            <person name="Glockner I."/>
            <person name="Freese H.M."/>
            <person name="Klenk H.P."/>
            <person name="Overmann J."/>
            <person name="Kaster A.K."/>
            <person name="Rohde M."/>
            <person name="Wiegand S."/>
            <person name="Jogler C."/>
        </authorList>
    </citation>
    <scope>NUCLEOTIDE SEQUENCE [LARGE SCALE GENOMIC DNA]</scope>
    <source>
        <strain evidence="1 2">NH11</strain>
    </source>
</reference>
<accession>A0A1P8WCV0</accession>
<organism evidence="1 2">
    <name type="scientific">Fuerstiella marisgermanici</name>
    <dbReference type="NCBI Taxonomy" id="1891926"/>
    <lineage>
        <taxon>Bacteria</taxon>
        <taxon>Pseudomonadati</taxon>
        <taxon>Planctomycetota</taxon>
        <taxon>Planctomycetia</taxon>
        <taxon>Planctomycetales</taxon>
        <taxon>Planctomycetaceae</taxon>
        <taxon>Fuerstiella</taxon>
    </lineage>
</organism>
<gene>
    <name evidence="1" type="ORF">Fuma_01482</name>
</gene>